<dbReference type="Proteomes" id="UP000028123">
    <property type="component" value="Unassembled WGS sequence"/>
</dbReference>
<dbReference type="GO" id="GO:0003677">
    <property type="term" value="F:DNA binding"/>
    <property type="evidence" value="ECO:0007669"/>
    <property type="project" value="UniProtKB-KW"/>
</dbReference>
<feature type="domain" description="ABC transporter" evidence="17">
    <location>
        <begin position="249"/>
        <end position="488"/>
    </location>
</feature>
<name>A0A081PAN6_9BACL</name>
<proteinExistence type="inferred from homology"/>
<dbReference type="PROSITE" id="PS00211">
    <property type="entry name" value="ABC_TRANSPORTER_1"/>
    <property type="match status" value="1"/>
</dbReference>
<comment type="subcellular location">
    <subcellularLocation>
        <location evidence="1">Cytoplasm</location>
    </subcellularLocation>
</comment>
<evidence type="ECO:0000256" key="4">
    <source>
        <dbReference type="ARBA" id="ARBA00022737"/>
    </source>
</evidence>
<dbReference type="PROSITE" id="PS50893">
    <property type="entry name" value="ABC_TRANSPORTER_2"/>
    <property type="match status" value="2"/>
</dbReference>
<evidence type="ECO:0000256" key="1">
    <source>
        <dbReference type="ARBA" id="ARBA00004496"/>
    </source>
</evidence>
<dbReference type="PANTHER" id="PTHR43152">
    <property type="entry name" value="UVRABC SYSTEM PROTEIN A"/>
    <property type="match status" value="1"/>
</dbReference>
<dbReference type="InterPro" id="IPR027417">
    <property type="entry name" value="P-loop_NTPase"/>
</dbReference>
<dbReference type="GO" id="GO:0005737">
    <property type="term" value="C:cytoplasm"/>
    <property type="evidence" value="ECO:0007669"/>
    <property type="project" value="UniProtKB-SubCell"/>
</dbReference>
<keyword evidence="19" id="KW-1185">Reference proteome</keyword>
<dbReference type="Pfam" id="PF17755">
    <property type="entry name" value="UvrA_DNA-bind"/>
    <property type="match status" value="1"/>
</dbReference>
<evidence type="ECO:0000256" key="3">
    <source>
        <dbReference type="ARBA" id="ARBA00022723"/>
    </source>
</evidence>
<dbReference type="InterPro" id="IPR003439">
    <property type="entry name" value="ABC_transporter-like_ATP-bd"/>
</dbReference>
<evidence type="ECO:0000256" key="7">
    <source>
        <dbReference type="ARBA" id="ARBA00022769"/>
    </source>
</evidence>
<evidence type="ECO:0000259" key="17">
    <source>
        <dbReference type="PROSITE" id="PS50893"/>
    </source>
</evidence>
<evidence type="ECO:0000313" key="18">
    <source>
        <dbReference type="EMBL" id="KEQ27759.1"/>
    </source>
</evidence>
<keyword evidence="12" id="KW-0238">DNA-binding</keyword>
<evidence type="ECO:0000256" key="6">
    <source>
        <dbReference type="ARBA" id="ARBA00022763"/>
    </source>
</evidence>
<dbReference type="SUPFAM" id="SSF52540">
    <property type="entry name" value="P-loop containing nucleoside triphosphate hydrolases"/>
    <property type="match status" value="2"/>
</dbReference>
<keyword evidence="11" id="KW-0267">Excision nuclease</keyword>
<keyword evidence="3" id="KW-0479">Metal-binding</keyword>
<keyword evidence="5" id="KW-0547">Nucleotide-binding</keyword>
<evidence type="ECO:0000256" key="8">
    <source>
        <dbReference type="ARBA" id="ARBA00022771"/>
    </source>
</evidence>
<dbReference type="GO" id="GO:0009380">
    <property type="term" value="C:excinuclease repair complex"/>
    <property type="evidence" value="ECO:0007669"/>
    <property type="project" value="InterPro"/>
</dbReference>
<evidence type="ECO:0000256" key="13">
    <source>
        <dbReference type="ARBA" id="ARBA00023204"/>
    </source>
</evidence>
<evidence type="ECO:0000256" key="16">
    <source>
        <dbReference type="ARBA" id="ARBA00042156"/>
    </source>
</evidence>
<organism evidence="18 19">
    <name type="scientific">Paenibacillus tyrfis</name>
    <dbReference type="NCBI Taxonomy" id="1501230"/>
    <lineage>
        <taxon>Bacteria</taxon>
        <taxon>Bacillati</taxon>
        <taxon>Bacillota</taxon>
        <taxon>Bacilli</taxon>
        <taxon>Bacillales</taxon>
        <taxon>Paenibacillaceae</taxon>
        <taxon>Paenibacillus</taxon>
    </lineage>
</organism>
<evidence type="ECO:0000256" key="2">
    <source>
        <dbReference type="ARBA" id="ARBA00022490"/>
    </source>
</evidence>
<dbReference type="GO" id="GO:0005524">
    <property type="term" value="F:ATP binding"/>
    <property type="evidence" value="ECO:0007669"/>
    <property type="project" value="UniProtKB-KW"/>
</dbReference>
<sequence length="835" mass="90983">MKEAILIQGARENNLKNISLSIPRNRLVVLTGPSGSGKSTLAMDTLQKECQRQYMESMGMVTDSISKPKVDSIAGLSPSISVGQHVTNRNPRSTVGTVTDIYTYLRLLYAKLGERPCPSCGSTVPPSFEEAGGLSEEDEASGQPQYVRCPNCAAELPKLTMGHFSFNKPEGACGTCDGLGSVASLNLEAVFDEELSLRGGCVTFWYESLIDYQNSILQAAAKHYAFVFDPDLPLKEYGRVQRDLLFYGVESEDFLRHFPNVQPPKTVGRGKFEGVVTILWRRYLEKDGDPNGSASVGAYFRQQTCTGCQGTKLNKESRQVTVRGAAIAEISSWALDDVLLWLNDLPSSLPPAGREMLEPVLNDLPERLRRVIDVGLGYLSLHRQTVTLSGGEAQRIRLASLLGSGLTGVLYILDEPSAGLHPRDTEGLIHVLKQLRDLGNTVLVIEHDVEVMRAADHVIDMGPGAGAMGGTVVGEGPLETLKLCESSVTGAYLRDESHRLAPGRARRQGNGSFLTIRDAHARNLKHITVSFPLGCLISVTGVSGSGKSTLLFDLLAPDEQAAKREGCEAITGLEHIGNWITVDQSPLGRMQRSNIATYTDVFTSIRNLFAGLPEAKRSKLTSKHFSFNTPGGRCENCQGLGVLSLHMHFLPNLEVRCPACRGRRFQDRVLRVTYKGHTISDLLDMTVQESLSVLKDQDKMSRTIELLCEVGLGYLQWGQSVTTLSGGEGQRIKLAKELSKKTKTHTLYLLDEPTTGLHPGDVRQLLVLLNKLVDAGHTVMVVEHNMDVIRESDWIVDLGPEGGEAGGSLVAAGTPEEVAACEASHTGRFLRQALR</sequence>
<dbReference type="GO" id="GO:0008270">
    <property type="term" value="F:zinc ion binding"/>
    <property type="evidence" value="ECO:0007669"/>
    <property type="project" value="UniProtKB-KW"/>
</dbReference>
<dbReference type="InterPro" id="IPR017871">
    <property type="entry name" value="ABC_transporter-like_CS"/>
</dbReference>
<evidence type="ECO:0000256" key="12">
    <source>
        <dbReference type="ARBA" id="ARBA00023125"/>
    </source>
</evidence>
<comment type="similarity">
    <text evidence="14">Belongs to the ABC transporter superfamily. UvrA family.</text>
</comment>
<dbReference type="GO" id="GO:0004518">
    <property type="term" value="F:nuclease activity"/>
    <property type="evidence" value="ECO:0007669"/>
    <property type="project" value="UniProtKB-KW"/>
</dbReference>
<dbReference type="Pfam" id="PF00005">
    <property type="entry name" value="ABC_tran"/>
    <property type="match status" value="2"/>
</dbReference>
<dbReference type="eggNOG" id="COG0178">
    <property type="taxonomic scope" value="Bacteria"/>
</dbReference>
<keyword evidence="6" id="KW-0227">DNA damage</keyword>
<dbReference type="GO" id="GO:0016887">
    <property type="term" value="F:ATP hydrolysis activity"/>
    <property type="evidence" value="ECO:0007669"/>
    <property type="project" value="InterPro"/>
</dbReference>
<dbReference type="InterPro" id="IPR004602">
    <property type="entry name" value="UvrA"/>
</dbReference>
<protein>
    <recommendedName>
        <fullName evidence="15">UvrABC system protein A</fullName>
    </recommendedName>
    <alternativeName>
        <fullName evidence="16">Excinuclease ABC subunit A</fullName>
    </alternativeName>
</protein>
<keyword evidence="10" id="KW-0067">ATP-binding</keyword>
<dbReference type="NCBIfam" id="TIGR00630">
    <property type="entry name" value="uvra"/>
    <property type="match status" value="1"/>
</dbReference>
<dbReference type="EMBL" id="JNVM01000002">
    <property type="protein sequence ID" value="KEQ27759.1"/>
    <property type="molecule type" value="Genomic_DNA"/>
</dbReference>
<keyword evidence="4" id="KW-0677">Repeat</keyword>
<dbReference type="InterPro" id="IPR041552">
    <property type="entry name" value="UvrA_DNA-bd"/>
</dbReference>
<dbReference type="RefSeq" id="WP_036675691.1">
    <property type="nucleotide sequence ID" value="NZ_JNVM01000002.1"/>
</dbReference>
<evidence type="ECO:0000256" key="14">
    <source>
        <dbReference type="ARBA" id="ARBA00038000"/>
    </source>
</evidence>
<reference evidence="18 19" key="1">
    <citation type="submission" date="2014-06" db="EMBL/GenBank/DDBJ databases">
        <title>Draft genome sequence of Paenibacillus sp. MSt1.</title>
        <authorList>
            <person name="Aw Y.K."/>
            <person name="Ong K.S."/>
            <person name="Gan H.M."/>
            <person name="Lee S.M."/>
        </authorList>
    </citation>
    <scope>NUCLEOTIDE SEQUENCE [LARGE SCALE GENOMIC DNA]</scope>
    <source>
        <strain evidence="18 19">MSt1</strain>
    </source>
</reference>
<dbReference type="OrthoDB" id="9809851at2"/>
<evidence type="ECO:0000313" key="19">
    <source>
        <dbReference type="Proteomes" id="UP000028123"/>
    </source>
</evidence>
<evidence type="ECO:0000256" key="15">
    <source>
        <dbReference type="ARBA" id="ARBA00039316"/>
    </source>
</evidence>
<feature type="domain" description="ABC transporter" evidence="17">
    <location>
        <begin position="506"/>
        <end position="831"/>
    </location>
</feature>
<dbReference type="SMART" id="SM00382">
    <property type="entry name" value="AAA"/>
    <property type="match status" value="2"/>
</dbReference>
<evidence type="ECO:0000256" key="10">
    <source>
        <dbReference type="ARBA" id="ARBA00022840"/>
    </source>
</evidence>
<gene>
    <name evidence="18" type="primary">uvrA</name>
    <name evidence="18" type="ORF">ET33_13875</name>
</gene>
<dbReference type="AlphaFoldDB" id="A0A081PAN6"/>
<keyword evidence="8" id="KW-0863">Zinc-finger</keyword>
<keyword evidence="2" id="KW-0963">Cytoplasm</keyword>
<keyword evidence="7" id="KW-0228">DNA excision</keyword>
<keyword evidence="9" id="KW-0862">Zinc</keyword>
<dbReference type="GO" id="GO:0006289">
    <property type="term" value="P:nucleotide-excision repair"/>
    <property type="evidence" value="ECO:0007669"/>
    <property type="project" value="InterPro"/>
</dbReference>
<dbReference type="Gene3D" id="3.40.50.300">
    <property type="entry name" value="P-loop containing nucleotide triphosphate hydrolases"/>
    <property type="match status" value="2"/>
</dbReference>
<dbReference type="PANTHER" id="PTHR43152:SF3">
    <property type="entry name" value="UVRABC SYSTEM PROTEIN A"/>
    <property type="match status" value="1"/>
</dbReference>
<keyword evidence="13" id="KW-0234">DNA repair</keyword>
<dbReference type="Gene3D" id="1.10.8.280">
    <property type="entry name" value="ABC transporter ATPase domain-like"/>
    <property type="match status" value="1"/>
</dbReference>
<dbReference type="InterPro" id="IPR003593">
    <property type="entry name" value="AAA+_ATPase"/>
</dbReference>
<evidence type="ECO:0000256" key="9">
    <source>
        <dbReference type="ARBA" id="ARBA00022833"/>
    </source>
</evidence>
<evidence type="ECO:0000256" key="5">
    <source>
        <dbReference type="ARBA" id="ARBA00022741"/>
    </source>
</evidence>
<dbReference type="Gene3D" id="1.20.1580.10">
    <property type="entry name" value="ABC transporter ATPase like domain"/>
    <property type="match status" value="2"/>
</dbReference>
<accession>A0A081PAN6</accession>
<evidence type="ECO:0000256" key="11">
    <source>
        <dbReference type="ARBA" id="ARBA00022881"/>
    </source>
</evidence>
<comment type="caution">
    <text evidence="18">The sequence shown here is derived from an EMBL/GenBank/DDBJ whole genome shotgun (WGS) entry which is preliminary data.</text>
</comment>